<dbReference type="InterPro" id="IPR021109">
    <property type="entry name" value="Peptidase_aspartic_dom_sf"/>
</dbReference>
<evidence type="ECO:0000313" key="13">
    <source>
        <dbReference type="EMBL" id="KMQ90911.1"/>
    </source>
</evidence>
<evidence type="ECO:0000256" key="5">
    <source>
        <dbReference type="ARBA" id="ARBA00022722"/>
    </source>
</evidence>
<dbReference type="InterPro" id="IPR043128">
    <property type="entry name" value="Rev_trsase/Diguanyl_cyclase"/>
</dbReference>
<dbReference type="GO" id="GO:0006508">
    <property type="term" value="P:proteolysis"/>
    <property type="evidence" value="ECO:0007669"/>
    <property type="project" value="UniProtKB-KW"/>
</dbReference>
<dbReference type="Proteomes" id="UP000036403">
    <property type="component" value="Unassembled WGS sequence"/>
</dbReference>
<keyword evidence="13" id="KW-0695">RNA-directed DNA polymerase</keyword>
<feature type="region of interest" description="Disordered" evidence="11">
    <location>
        <begin position="190"/>
        <end position="227"/>
    </location>
</feature>
<proteinExistence type="predicted"/>
<dbReference type="InterPro" id="IPR001878">
    <property type="entry name" value="Znf_CCHC"/>
</dbReference>
<keyword evidence="10" id="KW-0479">Metal-binding</keyword>
<dbReference type="Pfam" id="PF00078">
    <property type="entry name" value="RVT_1"/>
    <property type="match status" value="1"/>
</dbReference>
<dbReference type="Gene3D" id="3.10.10.10">
    <property type="entry name" value="HIV Type 1 Reverse Transcriptase, subunit A, domain 1"/>
    <property type="match status" value="1"/>
</dbReference>
<evidence type="ECO:0000256" key="8">
    <source>
        <dbReference type="ARBA" id="ARBA00023125"/>
    </source>
</evidence>
<keyword evidence="14" id="KW-1185">Reference proteome</keyword>
<keyword evidence="6" id="KW-0064">Aspartyl protease</keyword>
<protein>
    <recommendedName>
        <fullName evidence="1">RNA-directed DNA polymerase</fullName>
        <ecNumber evidence="1">2.7.7.49</ecNumber>
    </recommendedName>
</protein>
<evidence type="ECO:0000256" key="2">
    <source>
        <dbReference type="ARBA" id="ARBA00022670"/>
    </source>
</evidence>
<keyword evidence="9" id="KW-0511">Multifunctional enzyme</keyword>
<accession>A0A0J7KL04</accession>
<evidence type="ECO:0000256" key="4">
    <source>
        <dbReference type="ARBA" id="ARBA00022695"/>
    </source>
</evidence>
<dbReference type="GO" id="GO:0003677">
    <property type="term" value="F:DNA binding"/>
    <property type="evidence" value="ECO:0007669"/>
    <property type="project" value="UniProtKB-KW"/>
</dbReference>
<dbReference type="SUPFAM" id="SSF57756">
    <property type="entry name" value="Retrovirus zinc finger-like domains"/>
    <property type="match status" value="1"/>
</dbReference>
<feature type="compositionally biased region" description="Basic and acidic residues" evidence="11">
    <location>
        <begin position="289"/>
        <end position="303"/>
    </location>
</feature>
<dbReference type="GO" id="GO:0008270">
    <property type="term" value="F:zinc ion binding"/>
    <property type="evidence" value="ECO:0007669"/>
    <property type="project" value="UniProtKB-KW"/>
</dbReference>
<dbReference type="AlphaFoldDB" id="A0A0J7KL04"/>
<feature type="compositionally biased region" description="Polar residues" evidence="11">
    <location>
        <begin position="211"/>
        <end position="227"/>
    </location>
</feature>
<sequence>MTGDNTSTKLEFHLGQDDWDTYTERLEFNFLANDIPVGKQAAVLLTKISAETYKLVRDLCAPNKPSTKIFDEIVSLIKNHLDPKPSETIERCKFHQAHQATTESVAEFAARLKRLSMNCNFPETNAAIRDQLVCGLKDYATKTALFREENLTYDKAYKLATAFEAAEKNAIATDNIKEIKAAEVNAIQVTKKQQNRSQQKGCNRDKRRQRYNSTDQGGRSNRTTNNNANKDRTTVTCYCCGKSNHMARNCTHRYRTCNICKRKGHLAAVCRSKGTAGGKAGGTAVQHMEPGEASREQQRKESTEDFFIVRQEKSAAARSTVSSIRTDSDNVNAEPMFVSVVINGMDVKMEIDTGTYVSIISKEVKDKLFPSLKIVEANHKLNAYGKIPLEHEGTLDKLQVQFGGKEATLTMTVMKRKGPTLIGRQWLKVFGLWPLSLNASNEVISCNKIDPVNVVKEFQGKFPRLFGPGTGLYNKGLLKLRLKEDAHPVALKARHLPFALAEKMENEIQRLVELGHLEKIDVSEWATPIVPVIKSDGAVRICGNFKLTLNPSLVVDRHPLPLIDEIFLALRNGKTFSQIDLRHAYMQIPVDPGSRDFLTIITHKGLYRYTKMTEGIASGPGDFQRKIEQCLAGIGGVIPYLDNIYCTGENNEKHLQTLYKVFKRLEDVGFKVNINKCDFFKKRLDILGFVIDRSGLHKSQTKVEAMNKAPIPKDKKQLDSFLGLITYYARFLPERAEKLKPLYECAKRDTFNWTNECTTAFEWVKVELTSPRVLAHFDPNEQIILACDASKYGLSAILSHKYRNGTERPISFASKIIPDKELNRAIIDKEASAIVFGFKKFYNYIYGKDIILRTDHKPLVFIFGPKQEIPLTIASRLQRWAYFLSRFTYKIEYIKSAQNSNCDALSRLSISDTIPIFDNEFIGLNYVEETLESVSAVEIAKETKRDGVLNKIIRYLSNEWPSVKRLEDNEQKYYAKRDELSVEKVV</sequence>
<keyword evidence="3" id="KW-0808">Transferase</keyword>
<dbReference type="PANTHER" id="PTHR37984:SF5">
    <property type="entry name" value="PROTEIN NYNRIN-LIKE"/>
    <property type="match status" value="1"/>
</dbReference>
<keyword evidence="5" id="KW-0540">Nuclease</keyword>
<keyword evidence="7" id="KW-0255">Endonuclease</keyword>
<organism evidence="13 14">
    <name type="scientific">Lasius niger</name>
    <name type="common">Black garden ant</name>
    <dbReference type="NCBI Taxonomy" id="67767"/>
    <lineage>
        <taxon>Eukaryota</taxon>
        <taxon>Metazoa</taxon>
        <taxon>Ecdysozoa</taxon>
        <taxon>Arthropoda</taxon>
        <taxon>Hexapoda</taxon>
        <taxon>Insecta</taxon>
        <taxon>Pterygota</taxon>
        <taxon>Neoptera</taxon>
        <taxon>Endopterygota</taxon>
        <taxon>Hymenoptera</taxon>
        <taxon>Apocrita</taxon>
        <taxon>Aculeata</taxon>
        <taxon>Formicoidea</taxon>
        <taxon>Formicidae</taxon>
        <taxon>Formicinae</taxon>
        <taxon>Lasius</taxon>
        <taxon>Lasius</taxon>
    </lineage>
</organism>
<evidence type="ECO:0000256" key="3">
    <source>
        <dbReference type="ARBA" id="ARBA00022679"/>
    </source>
</evidence>
<dbReference type="FunFam" id="3.30.70.270:FF:000020">
    <property type="entry name" value="Transposon Tf2-6 polyprotein-like Protein"/>
    <property type="match status" value="1"/>
</dbReference>
<dbReference type="PANTHER" id="PTHR37984">
    <property type="entry name" value="PROTEIN CBG26694"/>
    <property type="match status" value="1"/>
</dbReference>
<feature type="domain" description="CCHC-type" evidence="12">
    <location>
        <begin position="237"/>
        <end position="250"/>
    </location>
</feature>
<feature type="region of interest" description="Disordered" evidence="11">
    <location>
        <begin position="277"/>
        <end position="303"/>
    </location>
</feature>
<keyword evidence="7" id="KW-0378">Hydrolase</keyword>
<dbReference type="InterPro" id="IPR000477">
    <property type="entry name" value="RT_dom"/>
</dbReference>
<dbReference type="Gene3D" id="3.30.70.270">
    <property type="match status" value="2"/>
</dbReference>
<evidence type="ECO:0000256" key="10">
    <source>
        <dbReference type="PROSITE-ProRule" id="PRU00047"/>
    </source>
</evidence>
<dbReference type="OrthoDB" id="7695095at2759"/>
<dbReference type="InterPro" id="IPR043502">
    <property type="entry name" value="DNA/RNA_pol_sf"/>
</dbReference>
<comment type="caution">
    <text evidence="13">The sequence shown here is derived from an EMBL/GenBank/DDBJ whole genome shotgun (WGS) entry which is preliminary data.</text>
</comment>
<dbReference type="Gene3D" id="4.10.60.10">
    <property type="entry name" value="Zinc finger, CCHC-type"/>
    <property type="match status" value="1"/>
</dbReference>
<feature type="compositionally biased region" description="Polar residues" evidence="11">
    <location>
        <begin position="190"/>
        <end position="201"/>
    </location>
</feature>
<gene>
    <name evidence="13" type="ORF">RF55_9280</name>
</gene>
<keyword evidence="10" id="KW-0863">Zinc-finger</keyword>
<dbReference type="SUPFAM" id="SSF56672">
    <property type="entry name" value="DNA/RNA polymerases"/>
    <property type="match status" value="1"/>
</dbReference>
<dbReference type="EC" id="2.7.7.49" evidence="1"/>
<dbReference type="SUPFAM" id="SSF50630">
    <property type="entry name" value="Acid proteases"/>
    <property type="match status" value="1"/>
</dbReference>
<dbReference type="Pfam" id="PF17919">
    <property type="entry name" value="RT_RNaseH_2"/>
    <property type="match status" value="1"/>
</dbReference>
<keyword evidence="2" id="KW-0645">Protease</keyword>
<evidence type="ECO:0000259" key="12">
    <source>
        <dbReference type="PROSITE" id="PS50158"/>
    </source>
</evidence>
<dbReference type="CDD" id="cd09274">
    <property type="entry name" value="RNase_HI_RT_Ty3"/>
    <property type="match status" value="1"/>
</dbReference>
<dbReference type="InterPro" id="IPR041577">
    <property type="entry name" value="RT_RNaseH_2"/>
</dbReference>
<evidence type="ECO:0000256" key="7">
    <source>
        <dbReference type="ARBA" id="ARBA00022759"/>
    </source>
</evidence>
<dbReference type="SMART" id="SM00343">
    <property type="entry name" value="ZnF_C2HC"/>
    <property type="match status" value="2"/>
</dbReference>
<evidence type="ECO:0000256" key="6">
    <source>
        <dbReference type="ARBA" id="ARBA00022750"/>
    </source>
</evidence>
<dbReference type="InterPro" id="IPR050951">
    <property type="entry name" value="Retrovirus_Pol_polyprotein"/>
</dbReference>
<dbReference type="GO" id="GO:0004519">
    <property type="term" value="F:endonuclease activity"/>
    <property type="evidence" value="ECO:0007669"/>
    <property type="project" value="UniProtKB-KW"/>
</dbReference>
<name>A0A0J7KL04_LASNI</name>
<keyword evidence="10" id="KW-0862">Zinc</keyword>
<dbReference type="PaxDb" id="67767-A0A0J7KL04"/>
<dbReference type="Gene3D" id="2.40.70.10">
    <property type="entry name" value="Acid Proteases"/>
    <property type="match status" value="1"/>
</dbReference>
<dbReference type="InterPro" id="IPR036875">
    <property type="entry name" value="Znf_CCHC_sf"/>
</dbReference>
<dbReference type="CDD" id="cd01647">
    <property type="entry name" value="RT_LTR"/>
    <property type="match status" value="1"/>
</dbReference>
<keyword evidence="8" id="KW-0238">DNA-binding</keyword>
<dbReference type="GO" id="GO:0003964">
    <property type="term" value="F:RNA-directed DNA polymerase activity"/>
    <property type="evidence" value="ECO:0007669"/>
    <property type="project" value="UniProtKB-KW"/>
</dbReference>
<dbReference type="GO" id="GO:0004190">
    <property type="term" value="F:aspartic-type endopeptidase activity"/>
    <property type="evidence" value="ECO:0007669"/>
    <property type="project" value="UniProtKB-KW"/>
</dbReference>
<reference evidence="13 14" key="1">
    <citation type="submission" date="2015-04" db="EMBL/GenBank/DDBJ databases">
        <title>Lasius niger genome sequencing.</title>
        <authorList>
            <person name="Konorov E.A."/>
            <person name="Nikitin M.A."/>
            <person name="Kirill M.V."/>
            <person name="Chang P."/>
        </authorList>
    </citation>
    <scope>NUCLEOTIDE SEQUENCE [LARGE SCALE GENOMIC DNA]</scope>
    <source>
        <tissue evidence="13">Whole</tissue>
    </source>
</reference>
<dbReference type="PROSITE" id="PS50158">
    <property type="entry name" value="ZF_CCHC"/>
    <property type="match status" value="1"/>
</dbReference>
<evidence type="ECO:0000313" key="14">
    <source>
        <dbReference type="Proteomes" id="UP000036403"/>
    </source>
</evidence>
<keyword evidence="4" id="KW-0548">Nucleotidyltransferase</keyword>
<dbReference type="EMBL" id="LBMM01006119">
    <property type="protein sequence ID" value="KMQ90911.1"/>
    <property type="molecule type" value="Genomic_DNA"/>
</dbReference>
<dbReference type="STRING" id="67767.A0A0J7KL04"/>
<evidence type="ECO:0000256" key="11">
    <source>
        <dbReference type="SAM" id="MobiDB-lite"/>
    </source>
</evidence>
<evidence type="ECO:0000256" key="1">
    <source>
        <dbReference type="ARBA" id="ARBA00012493"/>
    </source>
</evidence>
<evidence type="ECO:0000256" key="9">
    <source>
        <dbReference type="ARBA" id="ARBA00023268"/>
    </source>
</evidence>